<feature type="binding site" evidence="14">
    <location>
        <position position="339"/>
    </location>
    <ligand>
        <name>S-adenosyl-L-methionine</name>
        <dbReference type="ChEBI" id="CHEBI:59789"/>
    </ligand>
</feature>
<keyword evidence="4 14" id="KW-0963">Cytoplasm</keyword>
<dbReference type="EC" id="2.1.1.192" evidence="14"/>
<comment type="miscellaneous">
    <text evidence="14">Reaction proceeds by a ping-pong mechanism involving intermediate methylation of a conserved cysteine residue.</text>
</comment>
<dbReference type="FunFam" id="3.20.20.70:FF:000008">
    <property type="entry name" value="Dual-specificity RNA methyltransferase RlmN"/>
    <property type="match status" value="1"/>
</dbReference>
<evidence type="ECO:0000256" key="4">
    <source>
        <dbReference type="ARBA" id="ARBA00022490"/>
    </source>
</evidence>
<dbReference type="PANTHER" id="PTHR30544:SF5">
    <property type="entry name" value="RADICAL SAM CORE DOMAIN-CONTAINING PROTEIN"/>
    <property type="match status" value="1"/>
</dbReference>
<dbReference type="GO" id="GO:0046872">
    <property type="term" value="F:metal ion binding"/>
    <property type="evidence" value="ECO:0007669"/>
    <property type="project" value="UniProtKB-KW"/>
</dbReference>
<dbReference type="FunFam" id="1.10.150.530:FF:000003">
    <property type="entry name" value="Dual-specificity RNA methyltransferase RlmN"/>
    <property type="match status" value="1"/>
</dbReference>
<comment type="subcellular location">
    <subcellularLocation>
        <location evidence="1 14">Cytoplasm</location>
    </subcellularLocation>
</comment>
<comment type="catalytic activity">
    <reaction evidence="14">
        <text>adenosine(37) in tRNA + 2 reduced [2Fe-2S]-[ferredoxin] + 2 S-adenosyl-L-methionine = 2-methyladenosine(37) in tRNA + 5'-deoxyadenosine + L-methionine + 2 oxidized [2Fe-2S]-[ferredoxin] + S-adenosyl-L-homocysteine</text>
        <dbReference type="Rhea" id="RHEA:43332"/>
        <dbReference type="Rhea" id="RHEA-COMP:10000"/>
        <dbReference type="Rhea" id="RHEA-COMP:10001"/>
        <dbReference type="Rhea" id="RHEA-COMP:10162"/>
        <dbReference type="Rhea" id="RHEA-COMP:10485"/>
        <dbReference type="ChEBI" id="CHEBI:17319"/>
        <dbReference type="ChEBI" id="CHEBI:33737"/>
        <dbReference type="ChEBI" id="CHEBI:33738"/>
        <dbReference type="ChEBI" id="CHEBI:57844"/>
        <dbReference type="ChEBI" id="CHEBI:57856"/>
        <dbReference type="ChEBI" id="CHEBI:59789"/>
        <dbReference type="ChEBI" id="CHEBI:74411"/>
        <dbReference type="ChEBI" id="CHEBI:74497"/>
        <dbReference type="EC" id="2.1.1.192"/>
    </reaction>
</comment>
<evidence type="ECO:0000256" key="13">
    <source>
        <dbReference type="ARBA" id="ARBA00023157"/>
    </source>
</evidence>
<dbReference type="EMBL" id="CP006664">
    <property type="protein sequence ID" value="AIJ07489.1"/>
    <property type="molecule type" value="Genomic_DNA"/>
</dbReference>
<dbReference type="SUPFAM" id="SSF102114">
    <property type="entry name" value="Radical SAM enzymes"/>
    <property type="match status" value="1"/>
</dbReference>
<evidence type="ECO:0000256" key="7">
    <source>
        <dbReference type="ARBA" id="ARBA00022679"/>
    </source>
</evidence>
<keyword evidence="12 14" id="KW-0411">Iron-sulfur</keyword>
<protein>
    <recommendedName>
        <fullName evidence="14">Dual-specificity RNA methyltransferase RlmN</fullName>
        <ecNumber evidence="14">2.1.1.192</ecNumber>
    </recommendedName>
    <alternativeName>
        <fullName evidence="14">23S rRNA (adenine(2503)-C(2))-methyltransferase</fullName>
    </alternativeName>
    <alternativeName>
        <fullName evidence="14">23S rRNA m2A2503 methyltransferase</fullName>
    </alternativeName>
    <alternativeName>
        <fullName evidence="14">Ribosomal RNA large subunit methyltransferase N</fullName>
    </alternativeName>
    <alternativeName>
        <fullName evidence="14">tRNA (adenine(37)-C(2))-methyltransferase</fullName>
    </alternativeName>
    <alternativeName>
        <fullName evidence="14">tRNA m2A37 methyltransferase</fullName>
    </alternativeName>
</protein>
<dbReference type="GO" id="GO:0030488">
    <property type="term" value="P:tRNA methylation"/>
    <property type="evidence" value="ECO:0007669"/>
    <property type="project" value="UniProtKB-UniRule"/>
</dbReference>
<dbReference type="CDD" id="cd01335">
    <property type="entry name" value="Radical_SAM"/>
    <property type="match status" value="1"/>
</dbReference>
<comment type="function">
    <text evidence="14">Specifically methylates position 2 of adenine 2503 in 23S rRNA and position 2 of adenine 37 in tRNAs. m2A2503 modification seems to play a crucial role in the proofreading step occurring at the peptidyl transferase center and thus would serve to optimize ribosomal fidelity.</text>
</comment>
<evidence type="ECO:0000256" key="11">
    <source>
        <dbReference type="ARBA" id="ARBA00023004"/>
    </source>
</evidence>
<organism evidence="16 17">
    <name type="scientific">Edwardsiella anguillarum ET080813</name>
    <dbReference type="NCBI Taxonomy" id="667120"/>
    <lineage>
        <taxon>Bacteria</taxon>
        <taxon>Pseudomonadati</taxon>
        <taxon>Pseudomonadota</taxon>
        <taxon>Gammaproteobacteria</taxon>
        <taxon>Enterobacterales</taxon>
        <taxon>Hafniaceae</taxon>
        <taxon>Edwardsiella</taxon>
    </lineage>
</organism>
<dbReference type="GO" id="GO:0070475">
    <property type="term" value="P:rRNA base methylation"/>
    <property type="evidence" value="ECO:0007669"/>
    <property type="project" value="UniProtKB-UniRule"/>
</dbReference>
<dbReference type="NCBIfam" id="TIGR00048">
    <property type="entry name" value="rRNA_mod_RlmN"/>
    <property type="match status" value="1"/>
</dbReference>
<feature type="active site" description="S-methylcysteine intermediate" evidence="14">
    <location>
        <position position="382"/>
    </location>
</feature>
<accession>A0A076LP93</accession>
<keyword evidence="11 14" id="KW-0408">Iron</keyword>
<dbReference type="Pfam" id="PF21016">
    <property type="entry name" value="RlmN_N"/>
    <property type="match status" value="1"/>
</dbReference>
<evidence type="ECO:0000256" key="3">
    <source>
        <dbReference type="ARBA" id="ARBA00022485"/>
    </source>
</evidence>
<comment type="catalytic activity">
    <reaction evidence="14">
        <text>adenosine(2503) in 23S rRNA + 2 reduced [2Fe-2S]-[ferredoxin] + 2 S-adenosyl-L-methionine = 2-methyladenosine(2503) in 23S rRNA + 5'-deoxyadenosine + L-methionine + 2 oxidized [2Fe-2S]-[ferredoxin] + S-adenosyl-L-homocysteine</text>
        <dbReference type="Rhea" id="RHEA:42916"/>
        <dbReference type="Rhea" id="RHEA-COMP:10000"/>
        <dbReference type="Rhea" id="RHEA-COMP:10001"/>
        <dbReference type="Rhea" id="RHEA-COMP:10152"/>
        <dbReference type="Rhea" id="RHEA-COMP:10282"/>
        <dbReference type="ChEBI" id="CHEBI:17319"/>
        <dbReference type="ChEBI" id="CHEBI:33737"/>
        <dbReference type="ChEBI" id="CHEBI:33738"/>
        <dbReference type="ChEBI" id="CHEBI:57844"/>
        <dbReference type="ChEBI" id="CHEBI:57856"/>
        <dbReference type="ChEBI" id="CHEBI:59789"/>
        <dbReference type="ChEBI" id="CHEBI:74411"/>
        <dbReference type="ChEBI" id="CHEBI:74497"/>
        <dbReference type="EC" id="2.1.1.192"/>
    </reaction>
</comment>
<dbReference type="InterPro" id="IPR013785">
    <property type="entry name" value="Aldolase_TIM"/>
</dbReference>
<dbReference type="GO" id="GO:0051539">
    <property type="term" value="F:4 iron, 4 sulfur cluster binding"/>
    <property type="evidence" value="ECO:0007669"/>
    <property type="project" value="UniProtKB-UniRule"/>
</dbReference>
<dbReference type="GO" id="GO:0002935">
    <property type="term" value="F:tRNA (adenine(37)-C2)-methyltransferase activity"/>
    <property type="evidence" value="ECO:0007669"/>
    <property type="project" value="UniProtKB-UniRule"/>
</dbReference>
<dbReference type="InterPro" id="IPR048641">
    <property type="entry name" value="RlmN_N"/>
</dbReference>
<dbReference type="Gene3D" id="1.10.150.530">
    <property type="match status" value="1"/>
</dbReference>
<feature type="domain" description="Radical SAM core" evidence="15">
    <location>
        <begin position="138"/>
        <end position="377"/>
    </location>
</feature>
<feature type="active site" description="Proton acceptor" evidence="14">
    <location>
        <position position="132"/>
    </location>
</feature>
<dbReference type="InterPro" id="IPR040072">
    <property type="entry name" value="Methyltransferase_A"/>
</dbReference>
<dbReference type="GO" id="GO:0005737">
    <property type="term" value="C:cytoplasm"/>
    <property type="evidence" value="ECO:0007669"/>
    <property type="project" value="UniProtKB-SubCell"/>
</dbReference>
<keyword evidence="9 14" id="KW-0819">tRNA processing</keyword>
<dbReference type="InterPro" id="IPR004383">
    <property type="entry name" value="rRNA_lsu_MTrfase_RlmN/Cfr"/>
</dbReference>
<dbReference type="PROSITE" id="PS51918">
    <property type="entry name" value="RADICAL_SAM"/>
    <property type="match status" value="1"/>
</dbReference>
<dbReference type="PIRSF" id="PIRSF006004">
    <property type="entry name" value="CHP00048"/>
    <property type="match status" value="1"/>
</dbReference>
<keyword evidence="6 14" id="KW-0489">Methyltransferase</keyword>
<dbReference type="Pfam" id="PF04055">
    <property type="entry name" value="Radical_SAM"/>
    <property type="match status" value="1"/>
</dbReference>
<dbReference type="SFLD" id="SFLDF00275">
    <property type="entry name" value="adenosine_C2_methyltransferase"/>
    <property type="match status" value="1"/>
</dbReference>
<keyword evidence="5 14" id="KW-0698">rRNA processing</keyword>
<keyword evidence="13 14" id="KW-1015">Disulfide bond</keyword>
<dbReference type="GO" id="GO:0019843">
    <property type="term" value="F:rRNA binding"/>
    <property type="evidence" value="ECO:0007669"/>
    <property type="project" value="UniProtKB-UniRule"/>
</dbReference>
<feature type="binding site" evidence="14">
    <location>
        <begin position="260"/>
        <end position="262"/>
    </location>
    <ligand>
        <name>S-adenosyl-L-methionine</name>
        <dbReference type="ChEBI" id="CHEBI:59789"/>
    </ligand>
</feature>
<dbReference type="Proteomes" id="UP000028681">
    <property type="component" value="Chromosome"/>
</dbReference>
<gene>
    <name evidence="14" type="primary">rlmN</name>
    <name evidence="16" type="ORF">ETEE_1024</name>
</gene>
<proteinExistence type="inferred from homology"/>
<dbReference type="InterPro" id="IPR058240">
    <property type="entry name" value="rSAM_sf"/>
</dbReference>
<feature type="binding site" evidence="14">
    <location>
        <position position="152"/>
    </location>
    <ligand>
        <name>[4Fe-4S] cluster</name>
        <dbReference type="ChEBI" id="CHEBI:49883"/>
        <note>4Fe-4S-S-AdoMet</note>
    </ligand>
</feature>
<comment type="similarity">
    <text evidence="2 14">Belongs to the radical SAM superfamily. RlmN family.</text>
</comment>
<evidence type="ECO:0000256" key="2">
    <source>
        <dbReference type="ARBA" id="ARBA00007544"/>
    </source>
</evidence>
<evidence type="ECO:0000256" key="6">
    <source>
        <dbReference type="ARBA" id="ARBA00022603"/>
    </source>
</evidence>
<evidence type="ECO:0000256" key="9">
    <source>
        <dbReference type="ARBA" id="ARBA00022694"/>
    </source>
</evidence>
<feature type="binding site" evidence="14">
    <location>
        <position position="159"/>
    </location>
    <ligand>
        <name>[4Fe-4S] cluster</name>
        <dbReference type="ChEBI" id="CHEBI:49883"/>
        <note>4Fe-4S-S-AdoMet</note>
    </ligand>
</feature>
<dbReference type="Gene3D" id="3.20.20.70">
    <property type="entry name" value="Aldolase class I"/>
    <property type="match status" value="1"/>
</dbReference>
<keyword evidence="7 14" id="KW-0808">Transferase</keyword>
<evidence type="ECO:0000256" key="14">
    <source>
        <dbReference type="HAMAP-Rule" id="MF_01849"/>
    </source>
</evidence>
<feature type="binding site" evidence="14">
    <location>
        <begin position="206"/>
        <end position="207"/>
    </location>
    <ligand>
        <name>S-adenosyl-L-methionine</name>
        <dbReference type="ChEBI" id="CHEBI:59789"/>
    </ligand>
</feature>
<keyword evidence="3 14" id="KW-0004">4Fe-4S</keyword>
<dbReference type="SFLD" id="SFLDG01062">
    <property type="entry name" value="methyltransferase_(Class_A)"/>
    <property type="match status" value="1"/>
</dbReference>
<evidence type="ECO:0000256" key="12">
    <source>
        <dbReference type="ARBA" id="ARBA00023014"/>
    </source>
</evidence>
<dbReference type="GO" id="GO:0000049">
    <property type="term" value="F:tRNA binding"/>
    <property type="evidence" value="ECO:0007669"/>
    <property type="project" value="UniProtKB-UniRule"/>
</dbReference>
<dbReference type="SFLD" id="SFLDS00029">
    <property type="entry name" value="Radical_SAM"/>
    <property type="match status" value="1"/>
</dbReference>
<keyword evidence="10 14" id="KW-0479">Metal-binding</keyword>
<dbReference type="PANTHER" id="PTHR30544">
    <property type="entry name" value="23S RRNA METHYLTRANSFERASE"/>
    <property type="match status" value="1"/>
</dbReference>
<comment type="cofactor">
    <cofactor evidence="14">
        <name>[4Fe-4S] cluster</name>
        <dbReference type="ChEBI" id="CHEBI:49883"/>
    </cofactor>
    <text evidence="14">Binds 1 [4Fe-4S] cluster. The cluster is coordinated with 3 cysteines and an exchangeable S-adenosyl-L-methionine.</text>
</comment>
<dbReference type="HAMAP" id="MF_01849">
    <property type="entry name" value="RNA_methyltr_RlmN"/>
    <property type="match status" value="1"/>
</dbReference>
<dbReference type="InterPro" id="IPR027492">
    <property type="entry name" value="RNA_MTrfase_RlmN"/>
</dbReference>
<feature type="binding site" evidence="14">
    <location>
        <position position="156"/>
    </location>
    <ligand>
        <name>[4Fe-4S] cluster</name>
        <dbReference type="ChEBI" id="CHEBI:49883"/>
        <note>4Fe-4S-S-AdoMet</note>
    </ligand>
</feature>
<evidence type="ECO:0000256" key="1">
    <source>
        <dbReference type="ARBA" id="ARBA00004496"/>
    </source>
</evidence>
<evidence type="ECO:0000313" key="17">
    <source>
        <dbReference type="Proteomes" id="UP000028681"/>
    </source>
</evidence>
<dbReference type="NCBIfam" id="NF008396">
    <property type="entry name" value="PRK11194.1"/>
    <property type="match status" value="1"/>
</dbReference>
<dbReference type="InterPro" id="IPR007197">
    <property type="entry name" value="rSAM"/>
</dbReference>
<dbReference type="AlphaFoldDB" id="A0A076LP93"/>
<evidence type="ECO:0000259" key="15">
    <source>
        <dbReference type="PROSITE" id="PS51918"/>
    </source>
</evidence>
<evidence type="ECO:0000256" key="8">
    <source>
        <dbReference type="ARBA" id="ARBA00022691"/>
    </source>
</evidence>
<dbReference type="KEGG" id="ete:ETEE_1024"/>
<dbReference type="HOGENOM" id="CLU_029101_0_0_6"/>
<evidence type="ECO:0000256" key="5">
    <source>
        <dbReference type="ARBA" id="ARBA00022552"/>
    </source>
</evidence>
<evidence type="ECO:0000256" key="10">
    <source>
        <dbReference type="ARBA" id="ARBA00022723"/>
    </source>
</evidence>
<evidence type="ECO:0000313" key="16">
    <source>
        <dbReference type="EMBL" id="AIJ07489.1"/>
    </source>
</evidence>
<feature type="binding site" evidence="14">
    <location>
        <position position="238"/>
    </location>
    <ligand>
        <name>S-adenosyl-L-methionine</name>
        <dbReference type="ChEBI" id="CHEBI:59789"/>
    </ligand>
</feature>
<sequence length="411" mass="45583">MSKNPLSHPGAAPDATAIESPLSDIHVTPVSADAAPCASQAPEKINLLDLDRRQMREFFIQMGEKPFRADQIMKWIYHYCCDDFDAMTDINKVLRAKLKQVAEIRAPEVAVEQRSSDGTIKWALQVGDQRVETVYIPEDDRATLCVSSQVGCALECKFCSTAQQGFNRNLRVSEIIGQVWRAAKIIGAQKVTGNRPITNVVMMGMGEPLLNLTNVIPAMEIMLDDFGFGLSKRRVTLSTSGVVPALDKLGDMIDVALAISLHAPNDAIRDEIVPINRKYNIDMFLGSVRRYLEKSNANQGRVTVEYVMLDHINDGTEHAHQLAECLKDTPCKINLIPWNPFPGAPFGRSSNSRIDRFSKVLMEYGFTVIVRKTRGDDIDAACGQLAGEVIDRTKRTLKKQAAGEPINVREV</sequence>
<name>A0A076LP93_9GAMM</name>
<reference evidence="16 17" key="1">
    <citation type="journal article" date="2012" name="PLoS ONE">
        <title>Edwardsiella comparative phylogenomics reveal the new intra/inter-species taxonomic relationships, virulence evolution and niche adaptation mechanisms.</title>
        <authorList>
            <person name="Yang M."/>
            <person name="Lv Y."/>
            <person name="Xiao J."/>
            <person name="Wu H."/>
            <person name="Zheng H."/>
            <person name="Liu Q."/>
            <person name="Zhang Y."/>
            <person name="Wang Q."/>
        </authorList>
    </citation>
    <scope>NUCLEOTIDE SEQUENCE [LARGE SCALE GENOMIC DNA]</scope>
    <source>
        <strain evidence="17">080813</strain>
    </source>
</reference>
<feature type="disulfide bond" description="(transient)" evidence="14">
    <location>
        <begin position="145"/>
        <end position="382"/>
    </location>
</feature>
<keyword evidence="8 14" id="KW-0949">S-adenosyl-L-methionine</keyword>
<dbReference type="GO" id="GO:0070040">
    <property type="term" value="F:rRNA (adenine(2503)-C2-)-methyltransferase activity"/>
    <property type="evidence" value="ECO:0007669"/>
    <property type="project" value="UniProtKB-UniRule"/>
</dbReference>